<evidence type="ECO:0000313" key="2">
    <source>
        <dbReference type="EMBL" id="GBB93872.1"/>
    </source>
</evidence>
<feature type="compositionally biased region" description="Polar residues" evidence="1">
    <location>
        <begin position="567"/>
        <end position="582"/>
    </location>
</feature>
<feature type="compositionally biased region" description="Polar residues" evidence="1">
    <location>
        <begin position="590"/>
        <end position="614"/>
    </location>
</feature>
<comment type="caution">
    <text evidence="2">The sequence shown here is derived from an EMBL/GenBank/DDBJ whole genome shotgun (WGS) entry which is preliminary data.</text>
</comment>
<name>A0A2Z6QZ47_9GLOM</name>
<accession>A0A2Z6QZ47</accession>
<keyword evidence="3" id="KW-1185">Reference proteome</keyword>
<evidence type="ECO:0000256" key="1">
    <source>
        <dbReference type="SAM" id="MobiDB-lite"/>
    </source>
</evidence>
<feature type="region of interest" description="Disordered" evidence="1">
    <location>
        <begin position="469"/>
        <end position="512"/>
    </location>
</feature>
<evidence type="ECO:0000313" key="3">
    <source>
        <dbReference type="Proteomes" id="UP000247702"/>
    </source>
</evidence>
<reference evidence="2 3" key="1">
    <citation type="submission" date="2017-11" db="EMBL/GenBank/DDBJ databases">
        <title>The genome of Rhizophagus clarus HR1 reveals common genetic basis of auxotrophy among arbuscular mycorrhizal fungi.</title>
        <authorList>
            <person name="Kobayashi Y."/>
        </authorList>
    </citation>
    <scope>NUCLEOTIDE SEQUENCE [LARGE SCALE GENOMIC DNA]</scope>
    <source>
        <strain evidence="2 3">HR1</strain>
    </source>
</reference>
<gene>
    <name evidence="2" type="ORF">RclHR1_22430001</name>
</gene>
<dbReference type="AlphaFoldDB" id="A0A2Z6QZ47"/>
<dbReference type="EMBL" id="BEXD01001384">
    <property type="protein sequence ID" value="GBB93872.1"/>
    <property type="molecule type" value="Genomic_DNA"/>
</dbReference>
<feature type="compositionally biased region" description="Polar residues" evidence="1">
    <location>
        <begin position="471"/>
        <end position="491"/>
    </location>
</feature>
<sequence length="677" mass="80499">MKIEDRDREIGEFLGTDEVTGTLIRGLITLGADKQRELTVNEANQYIKTIQEMHNELTNERMSQYMEDKKRWEEHMKYYYHTTSPKTHNLITEVGTPDIEDRILLQGSDNNIPKEELDVLEDYTSSDEETYTVKRHRDMTIEHTGDKKTSLSTNQQLRKQKKYEKGKNLLLEDQSILIANDNEIIMLDSERSNKNASQHAPKGVKDFKYFAGIVEYNLKEKDQQKIVNSLNNEENEEPLLPYTINRLGTTHNDHMTPYVYVGFHYKKERDNFCNNNHVITNIGKFEPLKWMDAVDAHISIIFEHIPKALPQAEIETHIEKEIGKIINIEGIRHDSKKEEWSIKAKVDVRCTERKLIDTWGFYLQNGNFIKVRPLNFRREEIDHRNSYAATIMSIGNEIPYEKVVNELNKITGVGLWQVIRDDNNKQDTYNVRVQFRSKEARREAGKHPFTIKDDVNREERKYTWNFLQPFRGQQSPNDRGNYRPTPSNRNYTRGRPYINQQHPGRREYNEKTNGKKRCDICKRNNHFTDECRDPRAKVNRNWERHCTICKRNNHNNEECFYKDYQRNNKNNNFSSTTRNYRNNRYDTYKSDTQFNGRRNYSSTPSHANRTNGNRNIPPAQGRPTEHRYYGSFSQPQFSRSNRYVHNNNYNTYNNTYNRPRDDRRGPSYKQGPYNRYY</sequence>
<dbReference type="STRING" id="94130.A0A2Z6QZ47"/>
<proteinExistence type="predicted"/>
<feature type="region of interest" description="Disordered" evidence="1">
    <location>
        <begin position="566"/>
        <end position="677"/>
    </location>
</feature>
<protein>
    <submittedName>
        <fullName evidence="2">Uncharacterized protein</fullName>
    </submittedName>
</protein>
<organism evidence="2 3">
    <name type="scientific">Rhizophagus clarus</name>
    <dbReference type="NCBI Taxonomy" id="94130"/>
    <lineage>
        <taxon>Eukaryota</taxon>
        <taxon>Fungi</taxon>
        <taxon>Fungi incertae sedis</taxon>
        <taxon>Mucoromycota</taxon>
        <taxon>Glomeromycotina</taxon>
        <taxon>Glomeromycetes</taxon>
        <taxon>Glomerales</taxon>
        <taxon>Glomeraceae</taxon>
        <taxon>Rhizophagus</taxon>
    </lineage>
</organism>
<feature type="compositionally biased region" description="Polar residues" evidence="1">
    <location>
        <begin position="631"/>
        <end position="645"/>
    </location>
</feature>
<dbReference type="Proteomes" id="UP000247702">
    <property type="component" value="Unassembled WGS sequence"/>
</dbReference>
<feature type="compositionally biased region" description="Low complexity" evidence="1">
    <location>
        <begin position="646"/>
        <end position="657"/>
    </location>
</feature>